<dbReference type="NCBIfam" id="TIGR03831">
    <property type="entry name" value="YgiT_finger"/>
    <property type="match status" value="1"/>
</dbReference>
<dbReference type="EMBL" id="WXEY01000001">
    <property type="protein sequence ID" value="MZP28412.1"/>
    <property type="molecule type" value="Genomic_DNA"/>
</dbReference>
<reference evidence="1 2" key="1">
    <citation type="submission" date="2020-01" db="EMBL/GenBank/DDBJ databases">
        <title>Whole-genome sequence of Heliobacterium undosum DSM 13378.</title>
        <authorList>
            <person name="Kyndt J.A."/>
            <person name="Meyer T.E."/>
        </authorList>
    </citation>
    <scope>NUCLEOTIDE SEQUENCE [LARGE SCALE GENOMIC DNA]</scope>
    <source>
        <strain evidence="1 2">DSM 13378</strain>
    </source>
</reference>
<keyword evidence="2" id="KW-1185">Reference proteome</keyword>
<dbReference type="OrthoDB" id="9812340at2"/>
<evidence type="ECO:0000313" key="2">
    <source>
        <dbReference type="Proteomes" id="UP000463470"/>
    </source>
</evidence>
<sequence>MKGVMKMKCYICDHEMVRSTIDKAIVINNNKVVVRDTPVWVCTDCGEKKFEAKVLLQVQKIAEEYLKEKNGKTQCQRGQLTGSKPIRPLEMSLPLPPINLAYLVANQQTSHY</sequence>
<accession>A0A845KXQ0</accession>
<organism evidence="1 2">
    <name type="scientific">Heliomicrobium undosum</name>
    <dbReference type="NCBI Taxonomy" id="121734"/>
    <lineage>
        <taxon>Bacteria</taxon>
        <taxon>Bacillati</taxon>
        <taxon>Bacillota</taxon>
        <taxon>Clostridia</taxon>
        <taxon>Eubacteriales</taxon>
        <taxon>Heliobacteriaceae</taxon>
        <taxon>Heliomicrobium</taxon>
    </lineage>
</organism>
<comment type="caution">
    <text evidence="1">The sequence shown here is derived from an EMBL/GenBank/DDBJ whole genome shotgun (WGS) entry which is preliminary data.</text>
</comment>
<dbReference type="Proteomes" id="UP000463470">
    <property type="component" value="Unassembled WGS sequence"/>
</dbReference>
<dbReference type="InterPro" id="IPR022453">
    <property type="entry name" value="Znf_MqsA-type"/>
</dbReference>
<proteinExistence type="predicted"/>
<name>A0A845KXQ0_9FIRM</name>
<protein>
    <submittedName>
        <fullName evidence="1">YgiT-type zinc finger protein</fullName>
    </submittedName>
</protein>
<evidence type="ECO:0000313" key="1">
    <source>
        <dbReference type="EMBL" id="MZP28412.1"/>
    </source>
</evidence>
<dbReference type="RefSeq" id="WP_161253797.1">
    <property type="nucleotide sequence ID" value="NZ_WXEY01000001.1"/>
</dbReference>
<dbReference type="Gene3D" id="3.10.20.860">
    <property type="match status" value="1"/>
</dbReference>
<gene>
    <name evidence="1" type="ORF">GTO91_01575</name>
</gene>
<dbReference type="AlphaFoldDB" id="A0A845KXQ0"/>